<dbReference type="Proteomes" id="UP000823935">
    <property type="component" value="Unassembled WGS sequence"/>
</dbReference>
<proteinExistence type="predicted"/>
<feature type="signal peptide" evidence="1">
    <location>
        <begin position="1"/>
        <end position="27"/>
    </location>
</feature>
<reference evidence="2" key="2">
    <citation type="journal article" date="2021" name="PeerJ">
        <title>Extensive microbial diversity within the chicken gut microbiome revealed by metagenomics and culture.</title>
        <authorList>
            <person name="Gilroy R."/>
            <person name="Ravi A."/>
            <person name="Getino M."/>
            <person name="Pursley I."/>
            <person name="Horton D.L."/>
            <person name="Alikhan N.F."/>
            <person name="Baker D."/>
            <person name="Gharbi K."/>
            <person name="Hall N."/>
            <person name="Watson M."/>
            <person name="Adriaenssens E.M."/>
            <person name="Foster-Nyarko E."/>
            <person name="Jarju S."/>
            <person name="Secka A."/>
            <person name="Antonio M."/>
            <person name="Oren A."/>
            <person name="Chaudhuri R.R."/>
            <person name="La Ragione R."/>
            <person name="Hildebrand F."/>
            <person name="Pallen M.J."/>
        </authorList>
    </citation>
    <scope>NUCLEOTIDE SEQUENCE</scope>
    <source>
        <strain evidence="2">CHK190-19873</strain>
    </source>
</reference>
<evidence type="ECO:0000313" key="3">
    <source>
        <dbReference type="Proteomes" id="UP000823935"/>
    </source>
</evidence>
<gene>
    <name evidence="2" type="ORF">IAB44_02645</name>
</gene>
<evidence type="ECO:0000313" key="2">
    <source>
        <dbReference type="EMBL" id="HIS30434.1"/>
    </source>
</evidence>
<feature type="chain" id="PRO_5038941751" evidence="1">
    <location>
        <begin position="28"/>
        <end position="92"/>
    </location>
</feature>
<dbReference type="InterPro" id="IPR004237">
    <property type="entry name" value="Fibron_repeat-bd"/>
</dbReference>
<feature type="non-terminal residue" evidence="2">
    <location>
        <position position="92"/>
    </location>
</feature>
<evidence type="ECO:0000256" key="1">
    <source>
        <dbReference type="SAM" id="SignalP"/>
    </source>
</evidence>
<dbReference type="EMBL" id="DVIQ01000016">
    <property type="protein sequence ID" value="HIS30434.1"/>
    <property type="molecule type" value="Genomic_DNA"/>
</dbReference>
<reference evidence="2" key="1">
    <citation type="submission" date="2020-10" db="EMBL/GenBank/DDBJ databases">
        <authorList>
            <person name="Gilroy R."/>
        </authorList>
    </citation>
    <scope>NUCLEOTIDE SEQUENCE</scope>
    <source>
        <strain evidence="2">CHK190-19873</strain>
    </source>
</reference>
<accession>A0A9D1ERA9</accession>
<protein>
    <submittedName>
        <fullName evidence="2">Fibronectin binding protein</fullName>
    </submittedName>
</protein>
<name>A0A9D1ERA9_9FIRM</name>
<dbReference type="AlphaFoldDB" id="A0A9D1ERA9"/>
<organism evidence="2 3">
    <name type="scientific">Candidatus Limivivens intestinipullorum</name>
    <dbReference type="NCBI Taxonomy" id="2840858"/>
    <lineage>
        <taxon>Bacteria</taxon>
        <taxon>Bacillati</taxon>
        <taxon>Bacillota</taxon>
        <taxon>Clostridia</taxon>
        <taxon>Lachnospirales</taxon>
        <taxon>Lachnospiraceae</taxon>
        <taxon>Lachnospiraceae incertae sedis</taxon>
        <taxon>Candidatus Limivivens</taxon>
    </lineage>
</organism>
<comment type="caution">
    <text evidence="2">The sequence shown here is derived from an EMBL/GenBank/DDBJ whole genome shotgun (WGS) entry which is preliminary data.</text>
</comment>
<keyword evidence="1" id="KW-0732">Signal</keyword>
<dbReference type="Pfam" id="PF02986">
    <property type="entry name" value="Fn_bind"/>
    <property type="match status" value="1"/>
</dbReference>
<sequence length="92" mass="9897">MTRKTRRGIAAALMAAFLVAAAPAVCAEDSPQPEVSIIDITEDTMPEPSGEHLPTKIWTEEEDGTRLLKKTFVVDAGVSPSELMEGSITRRG</sequence>